<gene>
    <name evidence="3" type="ORF">A3G33_01920</name>
</gene>
<comment type="caution">
    <text evidence="3">The sequence shown here is derived from an EMBL/GenBank/DDBJ whole genome shotgun (WGS) entry which is preliminary data.</text>
</comment>
<accession>A0A1G1KTC5</accession>
<dbReference type="PANTHER" id="PTHR43630">
    <property type="entry name" value="POLY-BETA-1,6-N-ACETYL-D-GLUCOSAMINE SYNTHASE"/>
    <property type="match status" value="1"/>
</dbReference>
<dbReference type="SUPFAM" id="SSF53448">
    <property type="entry name" value="Nucleotide-diphospho-sugar transferases"/>
    <property type="match status" value="1"/>
</dbReference>
<feature type="domain" description="Glycosyltransferase 2-like" evidence="2">
    <location>
        <begin position="25"/>
        <end position="159"/>
    </location>
</feature>
<evidence type="ECO:0000313" key="3">
    <source>
        <dbReference type="EMBL" id="OGW96095.1"/>
    </source>
</evidence>
<name>A0A1G1KTC5_9BACT</name>
<dbReference type="Gene3D" id="3.90.550.10">
    <property type="entry name" value="Spore Coat Polysaccharide Biosynthesis Protein SpsA, Chain A"/>
    <property type="match status" value="1"/>
</dbReference>
<dbReference type="Pfam" id="PF00535">
    <property type="entry name" value="Glycos_transf_2"/>
    <property type="match status" value="1"/>
</dbReference>
<evidence type="ECO:0000313" key="4">
    <source>
        <dbReference type="Proteomes" id="UP000178187"/>
    </source>
</evidence>
<dbReference type="Proteomes" id="UP000178187">
    <property type="component" value="Unassembled WGS sequence"/>
</dbReference>
<dbReference type="AlphaFoldDB" id="A0A1G1KTC5"/>
<dbReference type="EMBL" id="MHFR01000053">
    <property type="protein sequence ID" value="OGW96095.1"/>
    <property type="molecule type" value="Genomic_DNA"/>
</dbReference>
<proteinExistence type="inferred from homology"/>
<evidence type="ECO:0000259" key="2">
    <source>
        <dbReference type="Pfam" id="PF00535"/>
    </source>
</evidence>
<organism evidence="3 4">
    <name type="scientific">Candidatus Danuiimicrobium aquiferis</name>
    <dbReference type="NCBI Taxonomy" id="1801832"/>
    <lineage>
        <taxon>Bacteria</taxon>
        <taxon>Pseudomonadati</taxon>
        <taxon>Candidatus Omnitrophota</taxon>
        <taxon>Candidatus Danuiimicrobium</taxon>
    </lineage>
</organism>
<evidence type="ECO:0000256" key="1">
    <source>
        <dbReference type="ARBA" id="ARBA00038494"/>
    </source>
</evidence>
<sequence length="273" mass="32202">MKNLPETAETKEAISEGAVQKVPLSVVILTHNSEKKIEDALKSVVWVDDIVIVDDLSTDRTLDIAKKYTDRIFRRKWELEGVQRNFAYDQAKNEYILSLDSDERVTPELARELQELVQKGFEFNGYDIPHRNYFGDFWIRHGGWYPNAKTKLFRKSKMRYEESEYHPPMFMEGKRGLLKGELIHLAIDNFSNMIGKLNHQTTFEAKKWVREKRNIKFPTLVRKMLHRSFKAYFLQSGFRDGWIGFMLALNGAFYQLLSYAKYWEAKEREAGRL</sequence>
<dbReference type="CDD" id="cd02511">
    <property type="entry name" value="Beta4Glucosyltransferase"/>
    <property type="match status" value="1"/>
</dbReference>
<dbReference type="InterPro" id="IPR029044">
    <property type="entry name" value="Nucleotide-diphossugar_trans"/>
</dbReference>
<dbReference type="PANTHER" id="PTHR43630:SF2">
    <property type="entry name" value="GLYCOSYLTRANSFERASE"/>
    <property type="match status" value="1"/>
</dbReference>
<protein>
    <recommendedName>
        <fullName evidence="2">Glycosyltransferase 2-like domain-containing protein</fullName>
    </recommendedName>
</protein>
<dbReference type="InterPro" id="IPR001173">
    <property type="entry name" value="Glyco_trans_2-like"/>
</dbReference>
<comment type="similarity">
    <text evidence="1">Belongs to the glycosyltransferase 2 family. WaaE/KdtX subfamily.</text>
</comment>
<reference evidence="3 4" key="1">
    <citation type="journal article" date="2016" name="Nat. Commun.">
        <title>Thousands of microbial genomes shed light on interconnected biogeochemical processes in an aquifer system.</title>
        <authorList>
            <person name="Anantharaman K."/>
            <person name="Brown C.T."/>
            <person name="Hug L.A."/>
            <person name="Sharon I."/>
            <person name="Castelle C.J."/>
            <person name="Probst A.J."/>
            <person name="Thomas B.C."/>
            <person name="Singh A."/>
            <person name="Wilkins M.J."/>
            <person name="Karaoz U."/>
            <person name="Brodie E.L."/>
            <person name="Williams K.H."/>
            <person name="Hubbard S.S."/>
            <person name="Banfield J.F."/>
        </authorList>
    </citation>
    <scope>NUCLEOTIDE SEQUENCE [LARGE SCALE GENOMIC DNA]</scope>
</reference>